<proteinExistence type="predicted"/>
<sequence>MHHLCSQQSHLEPSRQTPLARSPAPLALRVHGNASTSSQHYPPGTGRLRGGGAPALKPNRPAAALIPEGGLTVATALCYVRTSLQVRALLTTSCTDGPLVLCLLSFRDVARHPVPNNVVDLYELMAGRDVRTTIMLRNIPNKVDQPLLKRTIDASSFGKYDFLYLRIDFANDCNVGCAFINFVKAEYIVDFVPTLGHIASGQAYKDVKAFINLHAGGMVFFGARHVETDGSHVYVCFEDLRDASLRTSLQGLCHDRMCLTVQAIMGLDPTTEAEVEAVPWNQVAEMMAKSQGAGTFKFSSVGFGPGRERALVRASLQSLQ</sequence>
<comment type="caution">
    <text evidence="3">The sequence shown here is derived from an EMBL/GenBank/DDBJ whole genome shotgun (WGS) entry which is preliminary data.</text>
</comment>
<dbReference type="AlphaFoldDB" id="A0A395RSK9"/>
<name>A0A395RSK9_FUSSP</name>
<feature type="region of interest" description="Disordered" evidence="1">
    <location>
        <begin position="1"/>
        <end position="20"/>
    </location>
</feature>
<evidence type="ECO:0000259" key="2">
    <source>
        <dbReference type="Pfam" id="PF04059"/>
    </source>
</evidence>
<dbReference type="STRING" id="5514.A0A395RSK9"/>
<dbReference type="Proteomes" id="UP000266152">
    <property type="component" value="Unassembled WGS sequence"/>
</dbReference>
<dbReference type="InterPro" id="IPR007201">
    <property type="entry name" value="Mei2-like_Rrm_C"/>
</dbReference>
<organism evidence="3 4">
    <name type="scientific">Fusarium sporotrichioides</name>
    <dbReference type="NCBI Taxonomy" id="5514"/>
    <lineage>
        <taxon>Eukaryota</taxon>
        <taxon>Fungi</taxon>
        <taxon>Dikarya</taxon>
        <taxon>Ascomycota</taxon>
        <taxon>Pezizomycotina</taxon>
        <taxon>Sordariomycetes</taxon>
        <taxon>Hypocreomycetidae</taxon>
        <taxon>Hypocreales</taxon>
        <taxon>Nectriaceae</taxon>
        <taxon>Fusarium</taxon>
    </lineage>
</organism>
<gene>
    <name evidence="3" type="ORF">FSPOR_9041</name>
</gene>
<evidence type="ECO:0000313" key="4">
    <source>
        <dbReference type="Proteomes" id="UP000266152"/>
    </source>
</evidence>
<evidence type="ECO:0000313" key="3">
    <source>
        <dbReference type="EMBL" id="RGP62769.1"/>
    </source>
</evidence>
<dbReference type="SUPFAM" id="SSF54928">
    <property type="entry name" value="RNA-binding domain, RBD"/>
    <property type="match status" value="1"/>
</dbReference>
<evidence type="ECO:0000256" key="1">
    <source>
        <dbReference type="SAM" id="MobiDB-lite"/>
    </source>
</evidence>
<dbReference type="EMBL" id="PXOF01000142">
    <property type="protein sequence ID" value="RGP62769.1"/>
    <property type="molecule type" value="Genomic_DNA"/>
</dbReference>
<accession>A0A395RSK9</accession>
<feature type="region of interest" description="Disordered" evidence="1">
    <location>
        <begin position="33"/>
        <end position="55"/>
    </location>
</feature>
<dbReference type="Pfam" id="PF04059">
    <property type="entry name" value="RRM_2"/>
    <property type="match status" value="1"/>
</dbReference>
<dbReference type="GO" id="GO:0003676">
    <property type="term" value="F:nucleic acid binding"/>
    <property type="evidence" value="ECO:0007669"/>
    <property type="project" value="InterPro"/>
</dbReference>
<reference evidence="3 4" key="1">
    <citation type="journal article" date="2018" name="PLoS Pathog.">
        <title>Evolution of structural diversity of trichothecenes, a family of toxins produced by plant pathogenic and entomopathogenic fungi.</title>
        <authorList>
            <person name="Proctor R.H."/>
            <person name="McCormick S.P."/>
            <person name="Kim H.S."/>
            <person name="Cardoza R.E."/>
            <person name="Stanley A.M."/>
            <person name="Lindo L."/>
            <person name="Kelly A."/>
            <person name="Brown D.W."/>
            <person name="Lee T."/>
            <person name="Vaughan M.M."/>
            <person name="Alexander N.J."/>
            <person name="Busman M."/>
            <person name="Gutierrez S."/>
        </authorList>
    </citation>
    <scope>NUCLEOTIDE SEQUENCE [LARGE SCALE GENOMIC DNA]</scope>
    <source>
        <strain evidence="3 4">NRRL 3299</strain>
    </source>
</reference>
<dbReference type="InterPro" id="IPR035979">
    <property type="entry name" value="RBD_domain_sf"/>
</dbReference>
<feature type="compositionally biased region" description="Polar residues" evidence="1">
    <location>
        <begin position="1"/>
        <end position="19"/>
    </location>
</feature>
<protein>
    <submittedName>
        <fullName evidence="3">Meiosis protein mei2</fullName>
    </submittedName>
</protein>
<keyword evidence="4" id="KW-1185">Reference proteome</keyword>
<feature type="domain" description="Mei2-like C-terminal RNA recognition motif" evidence="2">
    <location>
        <begin position="131"/>
        <end position="194"/>
    </location>
</feature>